<dbReference type="InterPro" id="IPR036291">
    <property type="entry name" value="NAD(P)-bd_dom_sf"/>
</dbReference>
<keyword evidence="7" id="KW-0614">Plasmid</keyword>
<geneLocation type="plasmid" evidence="7 8">
    <name>unnamed</name>
</geneLocation>
<dbReference type="InterPro" id="IPR002347">
    <property type="entry name" value="SDR_fam"/>
</dbReference>
<dbReference type="GO" id="GO:0016491">
    <property type="term" value="F:oxidoreductase activity"/>
    <property type="evidence" value="ECO:0007669"/>
    <property type="project" value="UniProtKB-KW"/>
</dbReference>
<dbReference type="Pfam" id="PF00106">
    <property type="entry name" value="adh_short"/>
    <property type="match status" value="1"/>
</dbReference>
<evidence type="ECO:0000256" key="3">
    <source>
        <dbReference type="ARBA" id="ARBA00022857"/>
    </source>
</evidence>
<evidence type="ECO:0000313" key="7">
    <source>
        <dbReference type="EMBL" id="QOZ64609.1"/>
    </source>
</evidence>
<evidence type="ECO:0000256" key="2">
    <source>
        <dbReference type="ARBA" id="ARBA00006484"/>
    </source>
</evidence>
<evidence type="ECO:0000256" key="5">
    <source>
        <dbReference type="ARBA" id="ARBA00023140"/>
    </source>
</evidence>
<dbReference type="InterPro" id="IPR051935">
    <property type="entry name" value="HSDL2"/>
</dbReference>
<evidence type="ECO:0000256" key="1">
    <source>
        <dbReference type="ARBA" id="ARBA00004275"/>
    </source>
</evidence>
<proteinExistence type="inferred from homology"/>
<sequence length="293" mass="30940">MSLTGKTLFITGASRGIGLAIALRAAQDGANVAIAAKTVEAHRHLPGTIYSAAEAIERAGGRALPLAVDVRDESSVEAGVAQAAKTFGGIDICINNASAIHLAGTLQTDIRRFDLMAQVNARGTFITTKACLPHLMKAANPHVLMISPPLDMTPKWFAPHTAYTMAKFGMSMCVLGMSAEFADRGIAVNALWPRTAIATAAIQFALLGENGMRHCRKPESMADAAHAILSKPARAFTGNFLIDDTVLYDEGVREFTHYSVDPALPLMGDMFVPGDLPAPPGVQISSAIDTARS</sequence>
<dbReference type="CDD" id="cd09762">
    <property type="entry name" value="HSDL2_SDR_c"/>
    <property type="match status" value="1"/>
</dbReference>
<keyword evidence="5" id="KW-0576">Peroxisome</keyword>
<dbReference type="RefSeq" id="WP_128930000.1">
    <property type="nucleotide sequence ID" value="NZ_BMHC01000007.1"/>
</dbReference>
<dbReference type="EMBL" id="BMHC01000007">
    <property type="protein sequence ID" value="GGI25729.1"/>
    <property type="molecule type" value="Genomic_DNA"/>
</dbReference>
<dbReference type="SUPFAM" id="SSF51735">
    <property type="entry name" value="NAD(P)-binding Rossmann-fold domains"/>
    <property type="match status" value="1"/>
</dbReference>
<organism evidence="6 9">
    <name type="scientific">Bradyrhizobium guangdongense</name>
    <dbReference type="NCBI Taxonomy" id="1325090"/>
    <lineage>
        <taxon>Bacteria</taxon>
        <taxon>Pseudomonadati</taxon>
        <taxon>Pseudomonadota</taxon>
        <taxon>Alphaproteobacteria</taxon>
        <taxon>Hyphomicrobiales</taxon>
        <taxon>Nitrobacteraceae</taxon>
        <taxon>Bradyrhizobium</taxon>
    </lineage>
</organism>
<comment type="subcellular location">
    <subcellularLocation>
        <location evidence="1">Peroxisome</location>
    </subcellularLocation>
</comment>
<name>A0A410VIA1_9BRAD</name>
<gene>
    <name evidence="6" type="ORF">GCM10010987_35830</name>
    <name evidence="7" type="ORF">XH86_38865</name>
</gene>
<keyword evidence="3" id="KW-0521">NADP</keyword>
<dbReference type="Proteomes" id="UP000593880">
    <property type="component" value="Plasmid unnamed"/>
</dbReference>
<dbReference type="OrthoDB" id="9810935at2"/>
<dbReference type="Proteomes" id="UP000625079">
    <property type="component" value="Unassembled WGS sequence"/>
</dbReference>
<keyword evidence="4" id="KW-0560">Oxidoreductase</keyword>
<dbReference type="EMBL" id="CP030058">
    <property type="protein sequence ID" value="QOZ64609.1"/>
    <property type="molecule type" value="Genomic_DNA"/>
</dbReference>
<dbReference type="FunFam" id="3.40.50.720:FF:000301">
    <property type="entry name" value="Hydroxysteroid dehydrogenase like 2"/>
    <property type="match status" value="1"/>
</dbReference>
<dbReference type="PANTHER" id="PTHR42808">
    <property type="entry name" value="HYDROXYSTEROID DEHYDROGENASE-LIKE PROTEIN 2"/>
    <property type="match status" value="1"/>
</dbReference>
<evidence type="ECO:0000313" key="9">
    <source>
        <dbReference type="Proteomes" id="UP000625079"/>
    </source>
</evidence>
<reference evidence="6" key="3">
    <citation type="submission" date="2022-12" db="EMBL/GenBank/DDBJ databases">
        <authorList>
            <person name="Sun Q."/>
            <person name="Zhou Y."/>
        </authorList>
    </citation>
    <scope>NUCLEOTIDE SEQUENCE</scope>
    <source>
        <strain evidence="6">CGMCC 1.15034</strain>
    </source>
</reference>
<evidence type="ECO:0000313" key="6">
    <source>
        <dbReference type="EMBL" id="GGI25729.1"/>
    </source>
</evidence>
<comment type="similarity">
    <text evidence="2">Belongs to the short-chain dehydrogenases/reductases (SDR) family.</text>
</comment>
<reference evidence="7 8" key="2">
    <citation type="submission" date="2018-06" db="EMBL/GenBank/DDBJ databases">
        <title>Comparative genomics of rhizobia nodulating Arachis hypogaea in China.</title>
        <authorList>
            <person name="Li Y."/>
        </authorList>
    </citation>
    <scope>NUCLEOTIDE SEQUENCE [LARGE SCALE GENOMIC DNA]</scope>
    <source>
        <strain evidence="7 8">CCBAU 51658</strain>
        <plasmid evidence="7 8">unnamed</plasmid>
    </source>
</reference>
<dbReference type="Gene3D" id="3.40.50.720">
    <property type="entry name" value="NAD(P)-binding Rossmann-like Domain"/>
    <property type="match status" value="1"/>
</dbReference>
<keyword evidence="8" id="KW-1185">Reference proteome</keyword>
<dbReference type="AlphaFoldDB" id="A0A410VIA1"/>
<dbReference type="PRINTS" id="PR00081">
    <property type="entry name" value="GDHRDH"/>
</dbReference>
<evidence type="ECO:0000313" key="8">
    <source>
        <dbReference type="Proteomes" id="UP000593880"/>
    </source>
</evidence>
<accession>A0A410VIA1</accession>
<dbReference type="NCBIfam" id="NF006133">
    <property type="entry name" value="PRK08278.1"/>
    <property type="match status" value="1"/>
</dbReference>
<protein>
    <submittedName>
        <fullName evidence="6">Short chain dehydrogenase</fullName>
    </submittedName>
</protein>
<dbReference type="PANTHER" id="PTHR42808:SF3">
    <property type="entry name" value="HYDROXYSTEROID DEHYDROGENASE-LIKE PROTEIN 2"/>
    <property type="match status" value="1"/>
</dbReference>
<evidence type="ECO:0000256" key="4">
    <source>
        <dbReference type="ARBA" id="ARBA00023002"/>
    </source>
</evidence>
<reference evidence="6" key="1">
    <citation type="journal article" date="2014" name="Int. J. Syst. Evol. Microbiol.">
        <title>Complete genome sequence of Corynebacterium casei LMG S-19264T (=DSM 44701T), isolated from a smear-ripened cheese.</title>
        <authorList>
            <consortium name="US DOE Joint Genome Institute (JGI-PGF)"/>
            <person name="Walter F."/>
            <person name="Albersmeier A."/>
            <person name="Kalinowski J."/>
            <person name="Ruckert C."/>
        </authorList>
    </citation>
    <scope>NUCLEOTIDE SEQUENCE</scope>
    <source>
        <strain evidence="6">CGMCC 1.15034</strain>
    </source>
</reference>